<name>A0A327QDK6_9BACT</name>
<gene>
    <name evidence="2" type="ORF">LX64_03580</name>
</gene>
<accession>A0A327QDK6</accession>
<proteinExistence type="predicted"/>
<feature type="transmembrane region" description="Helical" evidence="1">
    <location>
        <begin position="46"/>
        <end position="68"/>
    </location>
</feature>
<reference evidence="2 3" key="1">
    <citation type="submission" date="2018-06" db="EMBL/GenBank/DDBJ databases">
        <title>Genomic Encyclopedia of Archaeal and Bacterial Type Strains, Phase II (KMG-II): from individual species to whole genera.</title>
        <authorList>
            <person name="Goeker M."/>
        </authorList>
    </citation>
    <scope>NUCLEOTIDE SEQUENCE [LARGE SCALE GENOMIC DNA]</scope>
    <source>
        <strain evidence="2 3">DSM 23857</strain>
    </source>
</reference>
<feature type="transmembrane region" description="Helical" evidence="1">
    <location>
        <begin position="5"/>
        <end position="26"/>
    </location>
</feature>
<dbReference type="RefSeq" id="WP_111598989.1">
    <property type="nucleotide sequence ID" value="NZ_QLLL01000006.1"/>
</dbReference>
<sequence>MFRRLLVSAALFIVTGIVMFFITFYISMATWPPTTIASGFRGHMPVSHMLLAFFLAFIVAVLASLGVYSKMDDSRKRKMVTHRHYAFRYR</sequence>
<keyword evidence="1" id="KW-0472">Membrane</keyword>
<evidence type="ECO:0000313" key="2">
    <source>
        <dbReference type="EMBL" id="RAJ02560.1"/>
    </source>
</evidence>
<comment type="caution">
    <text evidence="2">The sequence shown here is derived from an EMBL/GenBank/DDBJ whole genome shotgun (WGS) entry which is preliminary data.</text>
</comment>
<evidence type="ECO:0000313" key="3">
    <source>
        <dbReference type="Proteomes" id="UP000249547"/>
    </source>
</evidence>
<keyword evidence="1" id="KW-0812">Transmembrane</keyword>
<organism evidence="2 3">
    <name type="scientific">Chitinophaga skermanii</name>
    <dbReference type="NCBI Taxonomy" id="331697"/>
    <lineage>
        <taxon>Bacteria</taxon>
        <taxon>Pseudomonadati</taxon>
        <taxon>Bacteroidota</taxon>
        <taxon>Chitinophagia</taxon>
        <taxon>Chitinophagales</taxon>
        <taxon>Chitinophagaceae</taxon>
        <taxon>Chitinophaga</taxon>
    </lineage>
</organism>
<keyword evidence="3" id="KW-1185">Reference proteome</keyword>
<dbReference type="Proteomes" id="UP000249547">
    <property type="component" value="Unassembled WGS sequence"/>
</dbReference>
<dbReference type="AlphaFoldDB" id="A0A327QDK6"/>
<protein>
    <submittedName>
        <fullName evidence="2">Uncharacterized protein</fullName>
    </submittedName>
</protein>
<keyword evidence="1" id="KW-1133">Transmembrane helix</keyword>
<evidence type="ECO:0000256" key="1">
    <source>
        <dbReference type="SAM" id="Phobius"/>
    </source>
</evidence>
<dbReference type="EMBL" id="QLLL01000006">
    <property type="protein sequence ID" value="RAJ02560.1"/>
    <property type="molecule type" value="Genomic_DNA"/>
</dbReference>